<evidence type="ECO:0000256" key="2">
    <source>
        <dbReference type="SAM" id="MobiDB-lite"/>
    </source>
</evidence>
<gene>
    <name evidence="3" type="ORF">DM01DRAFT_61337</name>
</gene>
<feature type="region of interest" description="Disordered" evidence="2">
    <location>
        <begin position="123"/>
        <end position="189"/>
    </location>
</feature>
<feature type="compositionally biased region" description="Low complexity" evidence="2">
    <location>
        <begin position="170"/>
        <end position="182"/>
    </location>
</feature>
<evidence type="ECO:0000256" key="1">
    <source>
        <dbReference type="SAM" id="Coils"/>
    </source>
</evidence>
<dbReference type="AlphaFoldDB" id="A0A1X2GBY8"/>
<sequence length="189" mass="21736">MDILLSIQQHMYFHMHKINDWQRRLAQRIKYVDHLSLNTTQTIAVALNQAKLASEQLEQAKAIKEQAKQSRQYTTSIFETMRQLEEHLDAEDRADHPHFQKRWPALHQLHQRALLRQRPKLLKQGSQLDKTSTTSTVSASSLQPSTSTPPPSQTLLSMQKLRSLIGQDQSSSPHAPEKSSSARLFHYHG</sequence>
<keyword evidence="1" id="KW-0175">Coiled coil</keyword>
<dbReference type="EMBL" id="MCGT01000024">
    <property type="protein sequence ID" value="ORX50213.1"/>
    <property type="molecule type" value="Genomic_DNA"/>
</dbReference>
<evidence type="ECO:0000313" key="3">
    <source>
        <dbReference type="EMBL" id="ORX50213.1"/>
    </source>
</evidence>
<keyword evidence="4" id="KW-1185">Reference proteome</keyword>
<feature type="compositionally biased region" description="Low complexity" evidence="2">
    <location>
        <begin position="131"/>
        <end position="146"/>
    </location>
</feature>
<evidence type="ECO:0008006" key="5">
    <source>
        <dbReference type="Google" id="ProtNLM"/>
    </source>
</evidence>
<organism evidence="3 4">
    <name type="scientific">Hesseltinella vesiculosa</name>
    <dbReference type="NCBI Taxonomy" id="101127"/>
    <lineage>
        <taxon>Eukaryota</taxon>
        <taxon>Fungi</taxon>
        <taxon>Fungi incertae sedis</taxon>
        <taxon>Mucoromycota</taxon>
        <taxon>Mucoromycotina</taxon>
        <taxon>Mucoromycetes</taxon>
        <taxon>Mucorales</taxon>
        <taxon>Cunninghamellaceae</taxon>
        <taxon>Hesseltinella</taxon>
    </lineage>
</organism>
<dbReference type="STRING" id="101127.A0A1X2GBY8"/>
<proteinExistence type="predicted"/>
<accession>A0A1X2GBY8</accession>
<dbReference type="Proteomes" id="UP000242146">
    <property type="component" value="Unassembled WGS sequence"/>
</dbReference>
<evidence type="ECO:0000313" key="4">
    <source>
        <dbReference type="Proteomes" id="UP000242146"/>
    </source>
</evidence>
<comment type="caution">
    <text evidence="3">The sequence shown here is derived from an EMBL/GenBank/DDBJ whole genome shotgun (WGS) entry which is preliminary data.</text>
</comment>
<dbReference type="OrthoDB" id="10035640at2759"/>
<reference evidence="3 4" key="1">
    <citation type="submission" date="2016-07" db="EMBL/GenBank/DDBJ databases">
        <title>Pervasive Adenine N6-methylation of Active Genes in Fungi.</title>
        <authorList>
            <consortium name="DOE Joint Genome Institute"/>
            <person name="Mondo S.J."/>
            <person name="Dannebaum R.O."/>
            <person name="Kuo R.C."/>
            <person name="Labutti K."/>
            <person name="Haridas S."/>
            <person name="Kuo A."/>
            <person name="Salamov A."/>
            <person name="Ahrendt S.R."/>
            <person name="Lipzen A."/>
            <person name="Sullivan W."/>
            <person name="Andreopoulos W.B."/>
            <person name="Clum A."/>
            <person name="Lindquist E."/>
            <person name="Daum C."/>
            <person name="Ramamoorthy G.K."/>
            <person name="Gryganskyi A."/>
            <person name="Culley D."/>
            <person name="Magnuson J.K."/>
            <person name="James T.Y."/>
            <person name="O'Malley M.A."/>
            <person name="Stajich J.E."/>
            <person name="Spatafora J.W."/>
            <person name="Visel A."/>
            <person name="Grigoriev I.V."/>
        </authorList>
    </citation>
    <scope>NUCLEOTIDE SEQUENCE [LARGE SCALE GENOMIC DNA]</scope>
    <source>
        <strain evidence="3 4">NRRL 3301</strain>
    </source>
</reference>
<name>A0A1X2GBY8_9FUNG</name>
<feature type="coiled-coil region" evidence="1">
    <location>
        <begin position="43"/>
        <end position="70"/>
    </location>
</feature>
<protein>
    <recommendedName>
        <fullName evidence="5">BLOC-1-related complex subunit 5</fullName>
    </recommendedName>
</protein>